<dbReference type="InterPro" id="IPR011990">
    <property type="entry name" value="TPR-like_helical_dom_sf"/>
</dbReference>
<dbReference type="EMBL" id="MU004197">
    <property type="protein sequence ID" value="KAF2490379.1"/>
    <property type="molecule type" value="Genomic_DNA"/>
</dbReference>
<sequence>MSKIEKTIQRQQQKIEEGQFYEAHQQLRVIASRYVKQQNNAAATDILFSGAQLLLKAGQGGSGGDLCMFLLDVFNKSEVKPDAGTKGKLLTLLRSFPTEEPTRKRFISEMIGWSSKFGEFPAGDPELHHVAGTLYADDCEPYDAERHLILGTKDSPDHLARLEFDWYSEDESHTAPLYAARAVLPYLLTGNVRAANKSFLIFTSKLVQSKPNLGSQEVSTTSSDIRVYPSLPLLNFLGLLLLAVQRGAPDLFRQLKSHYASHLKDVAGWDEALAQIGEMYFGIKIPKQGNPLMDMMGSMFMGGMGGGASKSKAKKVEAPPSAGLD</sequence>
<dbReference type="GO" id="GO:0072380">
    <property type="term" value="C:TRC complex"/>
    <property type="evidence" value="ECO:0007669"/>
    <property type="project" value="TreeGrafter"/>
</dbReference>
<keyword evidence="3" id="KW-1185">Reference proteome</keyword>
<dbReference type="AlphaFoldDB" id="A0A6A6QE41"/>
<accession>A0A6A6QE41</accession>
<dbReference type="InterPro" id="IPR007317">
    <property type="entry name" value="GET4"/>
</dbReference>
<dbReference type="PANTHER" id="PTHR12875:SF0">
    <property type="entry name" value="GOLGI TO ER TRAFFIC PROTEIN 4 HOMOLOG"/>
    <property type="match status" value="1"/>
</dbReference>
<organism evidence="2 3">
    <name type="scientific">Lophium mytilinum</name>
    <dbReference type="NCBI Taxonomy" id="390894"/>
    <lineage>
        <taxon>Eukaryota</taxon>
        <taxon>Fungi</taxon>
        <taxon>Dikarya</taxon>
        <taxon>Ascomycota</taxon>
        <taxon>Pezizomycotina</taxon>
        <taxon>Dothideomycetes</taxon>
        <taxon>Pleosporomycetidae</taxon>
        <taxon>Mytilinidiales</taxon>
        <taxon>Mytilinidiaceae</taxon>
        <taxon>Lophium</taxon>
    </lineage>
</organism>
<dbReference type="PANTHER" id="PTHR12875">
    <property type="entry name" value="GOLGI TO ER TRAFFIC PROTEIN 4 HOMOLOG"/>
    <property type="match status" value="1"/>
</dbReference>
<evidence type="ECO:0000256" key="1">
    <source>
        <dbReference type="ARBA" id="ARBA00005351"/>
    </source>
</evidence>
<gene>
    <name evidence="2" type="ORF">BU16DRAFT_530877</name>
</gene>
<dbReference type="FunFam" id="1.25.40.10:FF:000272">
    <property type="entry name" value="DUF410 domain protein"/>
    <property type="match status" value="1"/>
</dbReference>
<comment type="similarity">
    <text evidence="1">Belongs to the GET4 family.</text>
</comment>
<dbReference type="Gene3D" id="1.25.40.10">
    <property type="entry name" value="Tetratricopeptide repeat domain"/>
    <property type="match status" value="1"/>
</dbReference>
<evidence type="ECO:0000313" key="3">
    <source>
        <dbReference type="Proteomes" id="UP000799750"/>
    </source>
</evidence>
<proteinExistence type="inferred from homology"/>
<dbReference type="GO" id="GO:0045048">
    <property type="term" value="P:protein insertion into ER membrane"/>
    <property type="evidence" value="ECO:0007669"/>
    <property type="project" value="InterPro"/>
</dbReference>
<evidence type="ECO:0000313" key="2">
    <source>
        <dbReference type="EMBL" id="KAF2490379.1"/>
    </source>
</evidence>
<dbReference type="Pfam" id="PF04190">
    <property type="entry name" value="GET4"/>
    <property type="match status" value="1"/>
</dbReference>
<dbReference type="OrthoDB" id="10252405at2759"/>
<reference evidence="2" key="1">
    <citation type="journal article" date="2020" name="Stud. Mycol.">
        <title>101 Dothideomycetes genomes: a test case for predicting lifestyles and emergence of pathogens.</title>
        <authorList>
            <person name="Haridas S."/>
            <person name="Albert R."/>
            <person name="Binder M."/>
            <person name="Bloem J."/>
            <person name="Labutti K."/>
            <person name="Salamov A."/>
            <person name="Andreopoulos B."/>
            <person name="Baker S."/>
            <person name="Barry K."/>
            <person name="Bills G."/>
            <person name="Bluhm B."/>
            <person name="Cannon C."/>
            <person name="Castanera R."/>
            <person name="Culley D."/>
            <person name="Daum C."/>
            <person name="Ezra D."/>
            <person name="Gonzalez J."/>
            <person name="Henrissat B."/>
            <person name="Kuo A."/>
            <person name="Liang C."/>
            <person name="Lipzen A."/>
            <person name="Lutzoni F."/>
            <person name="Magnuson J."/>
            <person name="Mondo S."/>
            <person name="Nolan M."/>
            <person name="Ohm R."/>
            <person name="Pangilinan J."/>
            <person name="Park H.-J."/>
            <person name="Ramirez L."/>
            <person name="Alfaro M."/>
            <person name="Sun H."/>
            <person name="Tritt A."/>
            <person name="Yoshinaga Y."/>
            <person name="Zwiers L.-H."/>
            <person name="Turgeon B."/>
            <person name="Goodwin S."/>
            <person name="Spatafora J."/>
            <person name="Crous P."/>
            <person name="Grigoriev I."/>
        </authorList>
    </citation>
    <scope>NUCLEOTIDE SEQUENCE</scope>
    <source>
        <strain evidence="2">CBS 269.34</strain>
    </source>
</reference>
<dbReference type="Proteomes" id="UP000799750">
    <property type="component" value="Unassembled WGS sequence"/>
</dbReference>
<name>A0A6A6QE41_9PEZI</name>
<protein>
    <submittedName>
        <fullName evidence="2">DUF410-domain-containing protein</fullName>
    </submittedName>
</protein>